<sequence>MKKPLLMGGIGLIIVIAAVLKLLAGITIMLFPLNMEDIPEINLYGRVIFSLEYILGSLLYIIAGVFLILGKKRAREMFLFSIIFSLVVTLLPGMIITIEEMVVFTIFFILLCIVKSVKEYFQKFNIKYEKR</sequence>
<feature type="transmembrane region" description="Helical" evidence="1">
    <location>
        <begin position="53"/>
        <end position="70"/>
    </location>
</feature>
<organism evidence="2 3">
    <name type="scientific">Fusobacterium ulcerans 12-1B</name>
    <dbReference type="NCBI Taxonomy" id="457404"/>
    <lineage>
        <taxon>Bacteria</taxon>
        <taxon>Fusobacteriati</taxon>
        <taxon>Fusobacteriota</taxon>
        <taxon>Fusobacteriia</taxon>
        <taxon>Fusobacteriales</taxon>
        <taxon>Fusobacteriaceae</taxon>
        <taxon>Fusobacterium</taxon>
    </lineage>
</organism>
<dbReference type="HOGENOM" id="CLU_1924532_0_0_0"/>
<dbReference type="RefSeq" id="WP_008699619.1">
    <property type="nucleotide sequence ID" value="NZ_KE161010.1"/>
</dbReference>
<feature type="transmembrane region" description="Helical" evidence="1">
    <location>
        <begin position="77"/>
        <end position="96"/>
    </location>
</feature>
<keyword evidence="1" id="KW-0472">Membrane</keyword>
<dbReference type="PATRIC" id="fig|457404.5.peg.3026"/>
<dbReference type="EMBL" id="AGWJ02000028">
    <property type="protein sequence ID" value="EHO77030.1"/>
    <property type="molecule type" value="Genomic_DNA"/>
</dbReference>
<name>H1PYY9_9FUSO</name>
<keyword evidence="3" id="KW-1185">Reference proteome</keyword>
<evidence type="ECO:0000256" key="1">
    <source>
        <dbReference type="SAM" id="Phobius"/>
    </source>
</evidence>
<dbReference type="Proteomes" id="UP000003233">
    <property type="component" value="Unassembled WGS sequence"/>
</dbReference>
<proteinExistence type="predicted"/>
<reference evidence="2 3" key="1">
    <citation type="submission" date="2012-07" db="EMBL/GenBank/DDBJ databases">
        <title>The Genome Sequence of Fusobacterium ulcerans 12_1B.</title>
        <authorList>
            <consortium name="The Broad Institute Genome Sequencing Platform"/>
            <person name="Earl A."/>
            <person name="Ward D."/>
            <person name="Feldgarden M."/>
            <person name="Gevers D."/>
            <person name="Strauss J."/>
            <person name="Ambrose C.E."/>
            <person name="Allen-Vercoe E."/>
            <person name="Walker B."/>
            <person name="Young S.K."/>
            <person name="Zeng Q."/>
            <person name="Gargeya S."/>
            <person name="Fitzgerald M."/>
            <person name="Haas B."/>
            <person name="Abouelleil A."/>
            <person name="Alvarado L."/>
            <person name="Arachchi H.M."/>
            <person name="Berlin A.M."/>
            <person name="Chapman S.B."/>
            <person name="Goldberg J."/>
            <person name="Griggs A."/>
            <person name="Gujja S."/>
            <person name="Hansen M."/>
            <person name="Howarth C."/>
            <person name="Imamovic A."/>
            <person name="Larimer J."/>
            <person name="McCowen C."/>
            <person name="Montmayeur A."/>
            <person name="Murphy C."/>
            <person name="Neiman D."/>
            <person name="Pearson M."/>
            <person name="Priest M."/>
            <person name="Roberts A."/>
            <person name="Saif S."/>
            <person name="Shea T."/>
            <person name="Sisk P."/>
            <person name="Sykes S."/>
            <person name="Wortman J."/>
            <person name="Nusbaum C."/>
            <person name="Birren B."/>
        </authorList>
    </citation>
    <scope>NUCLEOTIDE SEQUENCE [LARGE SCALE GENOMIC DNA]</scope>
    <source>
        <strain evidence="2 3">12_1B</strain>
    </source>
</reference>
<accession>H1PYY9</accession>
<feature type="transmembrane region" description="Helical" evidence="1">
    <location>
        <begin position="12"/>
        <end position="33"/>
    </location>
</feature>
<evidence type="ECO:0000313" key="2">
    <source>
        <dbReference type="EMBL" id="EHO77030.1"/>
    </source>
</evidence>
<comment type="caution">
    <text evidence="2">The sequence shown here is derived from an EMBL/GenBank/DDBJ whole genome shotgun (WGS) entry which is preliminary data.</text>
</comment>
<evidence type="ECO:0000313" key="3">
    <source>
        <dbReference type="Proteomes" id="UP000003233"/>
    </source>
</evidence>
<protein>
    <submittedName>
        <fullName evidence="2">Uncharacterized protein</fullName>
    </submittedName>
</protein>
<dbReference type="BioCyc" id="FSP457404-HMP:GTSQ-3687-MONOMER"/>
<keyword evidence="1" id="KW-1133">Transmembrane helix</keyword>
<dbReference type="AlphaFoldDB" id="H1PYY9"/>
<feature type="transmembrane region" description="Helical" evidence="1">
    <location>
        <begin position="102"/>
        <end position="121"/>
    </location>
</feature>
<gene>
    <name evidence="2" type="ORF">HMPREF0402_03632</name>
</gene>
<keyword evidence="1" id="KW-0812">Transmembrane</keyword>